<feature type="coiled-coil region" evidence="4">
    <location>
        <begin position="549"/>
        <end position="576"/>
    </location>
</feature>
<dbReference type="Gene3D" id="3.30.710.10">
    <property type="entry name" value="Potassium Channel Kv1.1, Chain A"/>
    <property type="match status" value="1"/>
</dbReference>
<evidence type="ECO:0000256" key="3">
    <source>
        <dbReference type="PROSITE-ProRule" id="PRU00982"/>
    </source>
</evidence>
<keyword evidence="8" id="KW-1185">Reference proteome</keyword>
<dbReference type="Pfam" id="PF03000">
    <property type="entry name" value="NPH3"/>
    <property type="match status" value="1"/>
</dbReference>
<evidence type="ECO:0000256" key="1">
    <source>
        <dbReference type="ARBA" id="ARBA00004906"/>
    </source>
</evidence>
<name>A0AAE1YIM8_9LAMI</name>
<reference evidence="7" key="1">
    <citation type="submission" date="2020-06" db="EMBL/GenBank/DDBJ databases">
        <authorList>
            <person name="Li T."/>
            <person name="Hu X."/>
            <person name="Zhang T."/>
            <person name="Song X."/>
            <person name="Zhang H."/>
            <person name="Dai N."/>
            <person name="Sheng W."/>
            <person name="Hou X."/>
            <person name="Wei L."/>
        </authorList>
    </citation>
    <scope>NUCLEOTIDE SEQUENCE</scope>
    <source>
        <strain evidence="7">3651</strain>
        <tissue evidence="7">Leaf</tissue>
    </source>
</reference>
<evidence type="ECO:0000256" key="4">
    <source>
        <dbReference type="SAM" id="Coils"/>
    </source>
</evidence>
<evidence type="ECO:0000259" key="5">
    <source>
        <dbReference type="PROSITE" id="PS50097"/>
    </source>
</evidence>
<dbReference type="PROSITE" id="PS51649">
    <property type="entry name" value="NPH3"/>
    <property type="match status" value="1"/>
</dbReference>
<organism evidence="7 8">
    <name type="scientific">Sesamum alatum</name>
    <dbReference type="NCBI Taxonomy" id="300844"/>
    <lineage>
        <taxon>Eukaryota</taxon>
        <taxon>Viridiplantae</taxon>
        <taxon>Streptophyta</taxon>
        <taxon>Embryophyta</taxon>
        <taxon>Tracheophyta</taxon>
        <taxon>Spermatophyta</taxon>
        <taxon>Magnoliopsida</taxon>
        <taxon>eudicotyledons</taxon>
        <taxon>Gunneridae</taxon>
        <taxon>Pentapetalae</taxon>
        <taxon>asterids</taxon>
        <taxon>lamiids</taxon>
        <taxon>Lamiales</taxon>
        <taxon>Pedaliaceae</taxon>
        <taxon>Sesamum</taxon>
    </lineage>
</organism>
<dbReference type="InterPro" id="IPR043454">
    <property type="entry name" value="NPH3/RPT2-like"/>
</dbReference>
<dbReference type="InterPro" id="IPR011333">
    <property type="entry name" value="SKP1/BTB/POZ_sf"/>
</dbReference>
<dbReference type="SMART" id="SM00225">
    <property type="entry name" value="BTB"/>
    <property type="match status" value="1"/>
</dbReference>
<dbReference type="PANTHER" id="PTHR32370">
    <property type="entry name" value="OS12G0117600 PROTEIN"/>
    <property type="match status" value="1"/>
</dbReference>
<dbReference type="EMBL" id="JACGWO010000003">
    <property type="protein sequence ID" value="KAK4430915.1"/>
    <property type="molecule type" value="Genomic_DNA"/>
</dbReference>
<dbReference type="SUPFAM" id="SSF54695">
    <property type="entry name" value="POZ domain"/>
    <property type="match status" value="1"/>
</dbReference>
<accession>A0AAE1YIM8</accession>
<protein>
    <submittedName>
        <fullName evidence="7">BTB/POZ domain-containing protein</fullName>
    </submittedName>
</protein>
<sequence length="625" mass="69688">MGCMKLGSKADVFLLEGQSWLCTSGLPSDVCIQVGEMSFHLHKFPLSSRSRLLEKLIQEFSASQESEEDAKCVLSLHDLPGGATSFLLIAKFCYGVKFELTAAVLVSLRCAAEYLQMTEDYGEGNLISLTERFLDNVLRSWVDTVKALETCEAVLPLSEELHIISRCIDSLATKACADPTLSSWPVSGQTAAQSPIATALWNGIHSTSKPCPTTEDWWYEDVAILKLPLFKRLMLAVGSKGMTSDGIAGSVMFYAKRYLPLNGRQSSFPQRYPGSRIPVMSDADQRTLIEEIIRLLPNQKGATPTNFLLRLLRTSMILHASPSSQETLERRIGAQLDEAVLQDLLMPNTGYLVETLYDIECVQRIVNHFLFVDQYDDDSNVNAVVVEEDQLADSSHSLTPMTTVANLLDNYLAEVAPDVNLKLDKFLLLAATIPDYARPSDDGIYRAIDIYLKAHPWLTDSEREQLCRLMNCQKLSLQACSHAAQNERLPLRVIVQVLFVEQLRLRTSVAGWFFVSDNLENSQNLSGSIGQTDDRAIPVNYGGGQISTFNDMRERVSGLEKECENMKHEIEKLVKTKGSWSNFCKRFGLRFKASSMMLPCNGEALQPSTKAVLDKKQDHESKLAD</sequence>
<dbReference type="PROSITE" id="PS50097">
    <property type="entry name" value="BTB"/>
    <property type="match status" value="1"/>
</dbReference>
<comment type="similarity">
    <text evidence="3">Belongs to the NPH3 family.</text>
</comment>
<evidence type="ECO:0000313" key="7">
    <source>
        <dbReference type="EMBL" id="KAK4430915.1"/>
    </source>
</evidence>
<reference evidence="7" key="2">
    <citation type="journal article" date="2024" name="Plant">
        <title>Genomic evolution and insights into agronomic trait innovations of Sesamum species.</title>
        <authorList>
            <person name="Miao H."/>
            <person name="Wang L."/>
            <person name="Qu L."/>
            <person name="Liu H."/>
            <person name="Sun Y."/>
            <person name="Le M."/>
            <person name="Wang Q."/>
            <person name="Wei S."/>
            <person name="Zheng Y."/>
            <person name="Lin W."/>
            <person name="Duan Y."/>
            <person name="Cao H."/>
            <person name="Xiong S."/>
            <person name="Wang X."/>
            <person name="Wei L."/>
            <person name="Li C."/>
            <person name="Ma Q."/>
            <person name="Ju M."/>
            <person name="Zhao R."/>
            <person name="Li G."/>
            <person name="Mu C."/>
            <person name="Tian Q."/>
            <person name="Mei H."/>
            <person name="Zhang T."/>
            <person name="Gao T."/>
            <person name="Zhang H."/>
        </authorList>
    </citation>
    <scope>NUCLEOTIDE SEQUENCE</scope>
    <source>
        <strain evidence="7">3651</strain>
    </source>
</reference>
<feature type="domain" description="BTB" evidence="5">
    <location>
        <begin position="28"/>
        <end position="102"/>
    </location>
</feature>
<dbReference type="InterPro" id="IPR000210">
    <property type="entry name" value="BTB/POZ_dom"/>
</dbReference>
<keyword evidence="2" id="KW-0833">Ubl conjugation pathway</keyword>
<dbReference type="InterPro" id="IPR027356">
    <property type="entry name" value="NPH3_dom"/>
</dbReference>
<evidence type="ECO:0000259" key="6">
    <source>
        <dbReference type="PROSITE" id="PS51649"/>
    </source>
</evidence>
<comment type="caution">
    <text evidence="7">The sequence shown here is derived from an EMBL/GenBank/DDBJ whole genome shotgun (WGS) entry which is preliminary data.</text>
</comment>
<gene>
    <name evidence="7" type="ORF">Salat_0853400</name>
</gene>
<evidence type="ECO:0000256" key="2">
    <source>
        <dbReference type="ARBA" id="ARBA00022786"/>
    </source>
</evidence>
<feature type="domain" description="NPH3" evidence="6">
    <location>
        <begin position="216"/>
        <end position="504"/>
    </location>
</feature>
<comment type="pathway">
    <text evidence="1">Protein modification; protein ubiquitination.</text>
</comment>
<keyword evidence="4" id="KW-0175">Coiled coil</keyword>
<dbReference type="Proteomes" id="UP001293254">
    <property type="component" value="Unassembled WGS sequence"/>
</dbReference>
<dbReference type="AlphaFoldDB" id="A0AAE1YIM8"/>
<dbReference type="Pfam" id="PF00651">
    <property type="entry name" value="BTB"/>
    <property type="match status" value="1"/>
</dbReference>
<proteinExistence type="inferred from homology"/>
<evidence type="ECO:0000313" key="8">
    <source>
        <dbReference type="Proteomes" id="UP001293254"/>
    </source>
</evidence>